<dbReference type="CDD" id="cd02423">
    <property type="entry name" value="Peptidase_C39G"/>
    <property type="match status" value="1"/>
</dbReference>
<gene>
    <name evidence="3" type="ORF">ACFMB1_19735</name>
</gene>
<dbReference type="PROSITE" id="PS50990">
    <property type="entry name" value="PEPTIDASE_C39"/>
    <property type="match status" value="1"/>
</dbReference>
<dbReference type="Gene3D" id="3.90.70.10">
    <property type="entry name" value="Cysteine proteinases"/>
    <property type="match status" value="1"/>
</dbReference>
<evidence type="ECO:0000313" key="4">
    <source>
        <dbReference type="Proteomes" id="UP001596116"/>
    </source>
</evidence>
<keyword evidence="4" id="KW-1185">Reference proteome</keyword>
<dbReference type="EMBL" id="JBHPON010000003">
    <property type="protein sequence ID" value="MFC6037793.1"/>
    <property type="molecule type" value="Genomic_DNA"/>
</dbReference>
<feature type="domain" description="Peptidase C39" evidence="2">
    <location>
        <begin position="64"/>
        <end position="194"/>
    </location>
</feature>
<dbReference type="RefSeq" id="WP_379880814.1">
    <property type="nucleotide sequence ID" value="NZ_JBHPON010000003.1"/>
</dbReference>
<reference evidence="3 4" key="1">
    <citation type="submission" date="2024-09" db="EMBL/GenBank/DDBJ databases">
        <authorList>
            <person name="Zhang Z.-H."/>
        </authorList>
    </citation>
    <scope>NUCLEOTIDE SEQUENCE [LARGE SCALE GENOMIC DNA]</scope>
    <source>
        <strain evidence="3 4">HHTR114</strain>
    </source>
</reference>
<dbReference type="Proteomes" id="UP001596116">
    <property type="component" value="Unassembled WGS sequence"/>
</dbReference>
<dbReference type="Pfam" id="PF03412">
    <property type="entry name" value="Peptidase_C39"/>
    <property type="match status" value="1"/>
</dbReference>
<comment type="caution">
    <text evidence="3">The sequence shown here is derived from an EMBL/GenBank/DDBJ whole genome shotgun (WGS) entry which is preliminary data.</text>
</comment>
<keyword evidence="1" id="KW-0732">Signal</keyword>
<name>A0ABW1L371_9PROT</name>
<evidence type="ECO:0000259" key="2">
    <source>
        <dbReference type="PROSITE" id="PS50990"/>
    </source>
</evidence>
<protein>
    <submittedName>
        <fullName evidence="3">C39 family peptidase</fullName>
    </submittedName>
</protein>
<feature type="signal peptide" evidence="1">
    <location>
        <begin position="1"/>
        <end position="34"/>
    </location>
</feature>
<dbReference type="InterPro" id="IPR005074">
    <property type="entry name" value="Peptidase_C39"/>
</dbReference>
<evidence type="ECO:0000313" key="3">
    <source>
        <dbReference type="EMBL" id="MFC6037793.1"/>
    </source>
</evidence>
<organism evidence="3 4">
    <name type="scientific">Hyphococcus aureus</name>
    <dbReference type="NCBI Taxonomy" id="2666033"/>
    <lineage>
        <taxon>Bacteria</taxon>
        <taxon>Pseudomonadati</taxon>
        <taxon>Pseudomonadota</taxon>
        <taxon>Alphaproteobacteria</taxon>
        <taxon>Parvularculales</taxon>
        <taxon>Parvularculaceae</taxon>
        <taxon>Hyphococcus</taxon>
    </lineage>
</organism>
<sequence length="252" mass="27939">MSFFNRNLNCGRRLGAGAAIALALSFLGSFGARAGDIDFFVGGASARVPVVSMAERKFTTVVRQQYDFSCGSAALATLLTFHYDRETSETDAFKAMWEVGDQNRIRELGFSLLEMKRYLESLNLKADGFVLSLDRVQEIGVPGIALVDVRGYKHFVVIKGITDEVVLIGDPSSGVVSLPRNIFEQRWDGTILFIRSDVVRGKQSFNQVADWRLAPSAPHDRALDDESLQSLYLNQTRPSFSGFTINTIVEVR</sequence>
<accession>A0ABW1L371</accession>
<proteinExistence type="predicted"/>
<evidence type="ECO:0000256" key="1">
    <source>
        <dbReference type="SAM" id="SignalP"/>
    </source>
</evidence>
<feature type="chain" id="PRO_5047225875" evidence="1">
    <location>
        <begin position="35"/>
        <end position="252"/>
    </location>
</feature>